<feature type="transmembrane region" description="Helical" evidence="4">
    <location>
        <begin position="425"/>
        <end position="447"/>
    </location>
</feature>
<feature type="transmembrane region" description="Helical" evidence="4">
    <location>
        <begin position="227"/>
        <end position="246"/>
    </location>
</feature>
<feature type="domain" description="Major facilitator superfamily (MFS) profile" evidence="5">
    <location>
        <begin position="301"/>
        <end position="488"/>
    </location>
</feature>
<feature type="region of interest" description="Disordered" evidence="3">
    <location>
        <begin position="1"/>
        <end position="25"/>
    </location>
</feature>
<dbReference type="PROSITE" id="PS50850">
    <property type="entry name" value="MFS"/>
    <property type="match status" value="1"/>
</dbReference>
<feature type="transmembrane region" description="Helical" evidence="4">
    <location>
        <begin position="140"/>
        <end position="161"/>
    </location>
</feature>
<dbReference type="EMBL" id="LN483211">
    <property type="protein sequence ID" value="CDZ97503.1"/>
    <property type="molecule type" value="Genomic_DNA"/>
</dbReference>
<dbReference type="InterPro" id="IPR011701">
    <property type="entry name" value="MFS"/>
</dbReference>
<feature type="compositionally biased region" description="Low complexity" evidence="3">
    <location>
        <begin position="9"/>
        <end position="24"/>
    </location>
</feature>
<dbReference type="SUPFAM" id="SSF103473">
    <property type="entry name" value="MFS general substrate transporter"/>
    <property type="match status" value="1"/>
</dbReference>
<organism evidence="6">
    <name type="scientific">Phaffia rhodozyma</name>
    <name type="common">Yeast</name>
    <name type="synonym">Xanthophyllomyces dendrorhous</name>
    <dbReference type="NCBI Taxonomy" id="264483"/>
    <lineage>
        <taxon>Eukaryota</taxon>
        <taxon>Fungi</taxon>
        <taxon>Dikarya</taxon>
        <taxon>Basidiomycota</taxon>
        <taxon>Agaricomycotina</taxon>
        <taxon>Tremellomycetes</taxon>
        <taxon>Cystofilobasidiales</taxon>
        <taxon>Mrakiaceae</taxon>
        <taxon>Phaffia</taxon>
    </lineage>
</organism>
<keyword evidence="4" id="KW-0472">Membrane</keyword>
<feature type="transmembrane region" description="Helical" evidence="4">
    <location>
        <begin position="389"/>
        <end position="413"/>
    </location>
</feature>
<feature type="transmembrane region" description="Helical" evidence="4">
    <location>
        <begin position="453"/>
        <end position="478"/>
    </location>
</feature>
<feature type="transmembrane region" description="Helical" evidence="4">
    <location>
        <begin position="335"/>
        <end position="354"/>
    </location>
</feature>
<dbReference type="InterPro" id="IPR050327">
    <property type="entry name" value="Proton-linked_MCT"/>
</dbReference>
<dbReference type="PROSITE" id="PS00061">
    <property type="entry name" value="ADH_SHORT"/>
    <property type="match status" value="1"/>
</dbReference>
<dbReference type="PANTHER" id="PTHR11360">
    <property type="entry name" value="MONOCARBOXYLATE TRANSPORTER"/>
    <property type="match status" value="1"/>
</dbReference>
<feature type="transmembrane region" description="Helical" evidence="4">
    <location>
        <begin position="366"/>
        <end position="383"/>
    </location>
</feature>
<dbReference type="Pfam" id="PF07690">
    <property type="entry name" value="MFS_1"/>
    <property type="match status" value="1"/>
</dbReference>
<feature type="transmembrane region" description="Helical" evidence="4">
    <location>
        <begin position="302"/>
        <end position="323"/>
    </location>
</feature>
<evidence type="ECO:0000256" key="3">
    <source>
        <dbReference type="SAM" id="MobiDB-lite"/>
    </source>
</evidence>
<evidence type="ECO:0000256" key="1">
    <source>
        <dbReference type="ARBA" id="ARBA00004141"/>
    </source>
</evidence>
<comment type="similarity">
    <text evidence="2">Belongs to the major facilitator superfamily. Monocarboxylate porter (TC 2.A.1.13) family.</text>
</comment>
<dbReference type="PANTHER" id="PTHR11360:SF234">
    <property type="entry name" value="MFS-TYPE TRANSPORTER DBAD-RELATED"/>
    <property type="match status" value="1"/>
</dbReference>
<protein>
    <submittedName>
        <fullName evidence="6">Monocarboxylate transporter</fullName>
    </submittedName>
</protein>
<feature type="transmembrane region" description="Helical" evidence="4">
    <location>
        <begin position="168"/>
        <end position="186"/>
    </location>
</feature>
<dbReference type="InterPro" id="IPR020904">
    <property type="entry name" value="Sc_DH/Rdtase_CS"/>
</dbReference>
<comment type="subcellular location">
    <subcellularLocation>
        <location evidence="1">Membrane</location>
        <topology evidence="1">Multi-pass membrane protein</topology>
    </subcellularLocation>
</comment>
<evidence type="ECO:0000256" key="2">
    <source>
        <dbReference type="ARBA" id="ARBA00006727"/>
    </source>
</evidence>
<evidence type="ECO:0000313" key="6">
    <source>
        <dbReference type="EMBL" id="CDZ97503.1"/>
    </source>
</evidence>
<sequence length="488" mass="52417">MSFRPSDDPPAAFSCSSSSVHSSPIRTASSVTCHTLADPCKKPIHEVGFSSAEIEPEVKGKPEEAQFDTTELDDNLPEISKEECSDGEVLTFPDGGLRAWLAVAGALMCTMSTFGFTNSWGVFQEYYQSINLSNQTSSAIAWVGSAQYCLIFLPAVIMGRLMDIGKHFVPFTIGCVLYVVSVFLIAETHEYYQALLCQGILLGLSAGVLFGPALAILSHWFNKRRSLAYGVVACGSSIGGTAYPILIRQCIPLIGFKWTLRVCGFIIMVSIGFAWLTLRPRLPPKNMSGGIFNFAAFKRPAFSLYVLGCWLIMVGLYTPLSYLDVMGRSQGLGNFSTYLISISNASSVIGRLVPGFFADKVGPINLLAPASMLAGCLMFAWPYCTTKGALIAFAIIYGIFCGSFVSLFSPGVAQLGETFDIGRRMGTLTTCLSLAALIGPPISGAILTKTGSYLSVAGFTGSFVLAGTAIMFASRYLLLKGFWGRPIS</sequence>
<dbReference type="GO" id="GO:0016020">
    <property type="term" value="C:membrane"/>
    <property type="evidence" value="ECO:0007669"/>
    <property type="project" value="UniProtKB-SubCell"/>
</dbReference>
<feature type="transmembrane region" description="Helical" evidence="4">
    <location>
        <begin position="192"/>
        <end position="215"/>
    </location>
</feature>
<dbReference type="InterPro" id="IPR036259">
    <property type="entry name" value="MFS_trans_sf"/>
</dbReference>
<evidence type="ECO:0000256" key="4">
    <source>
        <dbReference type="SAM" id="Phobius"/>
    </source>
</evidence>
<reference evidence="6" key="1">
    <citation type="submission" date="2014-08" db="EMBL/GenBank/DDBJ databases">
        <authorList>
            <person name="Sharma Rahul"/>
            <person name="Thines Marco"/>
        </authorList>
    </citation>
    <scope>NUCLEOTIDE SEQUENCE</scope>
</reference>
<evidence type="ECO:0000259" key="5">
    <source>
        <dbReference type="PROSITE" id="PS50850"/>
    </source>
</evidence>
<dbReference type="GO" id="GO:0022857">
    <property type="term" value="F:transmembrane transporter activity"/>
    <property type="evidence" value="ECO:0007669"/>
    <property type="project" value="InterPro"/>
</dbReference>
<dbReference type="Gene3D" id="1.20.1250.20">
    <property type="entry name" value="MFS general substrate transporter like domains"/>
    <property type="match status" value="2"/>
</dbReference>
<accession>A0A0F7SIE3</accession>
<keyword evidence="4" id="KW-0812">Transmembrane</keyword>
<feature type="transmembrane region" description="Helical" evidence="4">
    <location>
        <begin position="99"/>
        <end position="120"/>
    </location>
</feature>
<proteinExistence type="inferred from homology"/>
<feature type="transmembrane region" description="Helical" evidence="4">
    <location>
        <begin position="258"/>
        <end position="278"/>
    </location>
</feature>
<dbReference type="InterPro" id="IPR020846">
    <property type="entry name" value="MFS_dom"/>
</dbReference>
<name>A0A0F7SIE3_PHARH</name>
<keyword evidence="4" id="KW-1133">Transmembrane helix</keyword>
<dbReference type="AlphaFoldDB" id="A0A0F7SIE3"/>